<dbReference type="AlphaFoldDB" id="A0A4Q2R4K0"/>
<gene>
    <name evidence="6" type="ORF">D3272_25980</name>
</gene>
<evidence type="ECO:0000256" key="1">
    <source>
        <dbReference type="ARBA" id="ARBA00007749"/>
    </source>
</evidence>
<evidence type="ECO:0000256" key="3">
    <source>
        <dbReference type="ARBA" id="ARBA00022801"/>
    </source>
</evidence>
<keyword evidence="2" id="KW-0479">Metal-binding</keyword>
<dbReference type="GO" id="GO:0016787">
    <property type="term" value="F:hydrolase activity"/>
    <property type="evidence" value="ECO:0007669"/>
    <property type="project" value="UniProtKB-KW"/>
</dbReference>
<dbReference type="Proteomes" id="UP000289411">
    <property type="component" value="Unassembled WGS sequence"/>
</dbReference>
<evidence type="ECO:0000259" key="5">
    <source>
        <dbReference type="SMART" id="SM00849"/>
    </source>
</evidence>
<dbReference type="InterPro" id="IPR001279">
    <property type="entry name" value="Metallo-B-lactamas"/>
</dbReference>
<dbReference type="RefSeq" id="WP_129222152.1">
    <property type="nucleotide sequence ID" value="NZ_QYBC01000039.1"/>
</dbReference>
<keyword evidence="3 6" id="KW-0378">Hydrolase</keyword>
<reference evidence="6 7" key="1">
    <citation type="submission" date="2018-09" db="EMBL/GenBank/DDBJ databases">
        <authorList>
            <person name="Grouzdev D.S."/>
            <person name="Krutkina M.S."/>
        </authorList>
    </citation>
    <scope>NUCLEOTIDE SEQUENCE [LARGE SCALE GENOMIC DNA]</scope>
    <source>
        <strain evidence="6 7">RmlP001</strain>
    </source>
</reference>
<evidence type="ECO:0000256" key="4">
    <source>
        <dbReference type="ARBA" id="ARBA00022833"/>
    </source>
</evidence>
<protein>
    <submittedName>
        <fullName evidence="6">MBL fold metallo-hydrolase</fullName>
    </submittedName>
</protein>
<reference evidence="6 7" key="2">
    <citation type="submission" date="2019-02" db="EMBL/GenBank/DDBJ databases">
        <title>'Lichenibacterium ramalinii' gen. nov. sp. nov., 'Lichenibacterium minor' gen. nov. sp. nov.</title>
        <authorList>
            <person name="Pankratov T."/>
        </authorList>
    </citation>
    <scope>NUCLEOTIDE SEQUENCE [LARGE SCALE GENOMIC DNA]</scope>
    <source>
        <strain evidence="6 7">RmlP001</strain>
    </source>
</reference>
<comment type="similarity">
    <text evidence="1">Belongs to the metallo-beta-lactamase superfamily.</text>
</comment>
<dbReference type="SMART" id="SM00849">
    <property type="entry name" value="Lactamase_B"/>
    <property type="match status" value="1"/>
</dbReference>
<dbReference type="CDD" id="cd16277">
    <property type="entry name" value="metallo-hydrolase-like_MBL-fold"/>
    <property type="match status" value="1"/>
</dbReference>
<dbReference type="Gene3D" id="3.60.15.10">
    <property type="entry name" value="Ribonuclease Z/Hydroxyacylglutathione hydrolase-like"/>
    <property type="match status" value="1"/>
</dbReference>
<dbReference type="PANTHER" id="PTHR42978:SF6">
    <property type="entry name" value="QUORUM-QUENCHING LACTONASE YTNP-RELATED"/>
    <property type="match status" value="1"/>
</dbReference>
<keyword evidence="4" id="KW-0862">Zinc</keyword>
<evidence type="ECO:0000313" key="7">
    <source>
        <dbReference type="Proteomes" id="UP000289411"/>
    </source>
</evidence>
<dbReference type="GO" id="GO:0046872">
    <property type="term" value="F:metal ion binding"/>
    <property type="evidence" value="ECO:0007669"/>
    <property type="project" value="UniProtKB-KW"/>
</dbReference>
<keyword evidence="7" id="KW-1185">Reference proteome</keyword>
<evidence type="ECO:0000256" key="2">
    <source>
        <dbReference type="ARBA" id="ARBA00022723"/>
    </source>
</evidence>
<dbReference type="EMBL" id="QYBC01000039">
    <property type="protein sequence ID" value="RYB01465.1"/>
    <property type="molecule type" value="Genomic_DNA"/>
</dbReference>
<dbReference type="InterPro" id="IPR051013">
    <property type="entry name" value="MBL_superfamily_lactonases"/>
</dbReference>
<feature type="domain" description="Metallo-beta-lactamase" evidence="5">
    <location>
        <begin position="58"/>
        <end position="275"/>
    </location>
</feature>
<dbReference type="SUPFAM" id="SSF56281">
    <property type="entry name" value="Metallo-hydrolase/oxidoreductase"/>
    <property type="match status" value="1"/>
</dbReference>
<organism evidence="6 7">
    <name type="scientific">Lichenibacterium ramalinae</name>
    <dbReference type="NCBI Taxonomy" id="2316527"/>
    <lineage>
        <taxon>Bacteria</taxon>
        <taxon>Pseudomonadati</taxon>
        <taxon>Pseudomonadota</taxon>
        <taxon>Alphaproteobacteria</taxon>
        <taxon>Hyphomicrobiales</taxon>
        <taxon>Lichenihabitantaceae</taxon>
        <taxon>Lichenibacterium</taxon>
    </lineage>
</organism>
<name>A0A4Q2R4K0_9HYPH</name>
<dbReference type="PANTHER" id="PTHR42978">
    <property type="entry name" value="QUORUM-QUENCHING LACTONASE YTNP-RELATED-RELATED"/>
    <property type="match status" value="1"/>
</dbReference>
<sequence length="297" mass="33081">MSKHRVGNVDINKVVDFEQSLWRAEDLFPDVTPGMLEEGRATLPPGFIHPEEDLVYLSFHSYVLRSGGRTILVDTCVGNCKERRSLPSWNMLRTPFLENLAAVCVRPEDVDIVMSTHLHADHVGWNTRLLDGRWVPTFPNARYVMERTEFEHFRDLHATHSAVPVTRGAFADSVLPVVDSGQAVLVEMNHVLEGIRGDGIWLEPSVGHSPGHVCVHVGTGRDQAILSGDVIHSPIQFTHPDLCSAADFDRDGSRRSRRALMERLADTGSLLLTSHFPSPTAGRLSRQGDGYAFRFSD</sequence>
<dbReference type="OrthoDB" id="9773738at2"/>
<dbReference type="InterPro" id="IPR036866">
    <property type="entry name" value="RibonucZ/Hydroxyglut_hydro"/>
</dbReference>
<comment type="caution">
    <text evidence="6">The sequence shown here is derived from an EMBL/GenBank/DDBJ whole genome shotgun (WGS) entry which is preliminary data.</text>
</comment>
<accession>A0A4Q2R4K0</accession>
<dbReference type="Pfam" id="PF00753">
    <property type="entry name" value="Lactamase_B"/>
    <property type="match status" value="1"/>
</dbReference>
<proteinExistence type="inferred from homology"/>
<evidence type="ECO:0000313" key="6">
    <source>
        <dbReference type="EMBL" id="RYB01465.1"/>
    </source>
</evidence>